<dbReference type="OrthoDB" id="10632156at2759"/>
<evidence type="ECO:0000313" key="2">
    <source>
        <dbReference type="Proteomes" id="UP000009170"/>
    </source>
</evidence>
<dbReference type="RefSeq" id="XP_003084226.2">
    <property type="nucleotide sequence ID" value="XM_003084178.2"/>
</dbReference>
<dbReference type="EMBL" id="CAID01000018">
    <property type="protein sequence ID" value="CEG00793.1"/>
    <property type="molecule type" value="Genomic_DNA"/>
</dbReference>
<keyword evidence="2" id="KW-1185">Reference proteome</keyword>
<dbReference type="InParanoid" id="A0A096P988"/>
<sequence>MDDAASAPALTASVVRDVILHHMDARAIGALASTSKEMESITRAERRFARLLETRFGSFGDAASGDSRTTRGMYVTVVSAIERLRDRLGKEGCVEAMRAATRAAHACEEFADARAAPDGYEYVDAEYEDVKWADAYEFENYEAYGARGDPGVRELAQTLASKYFNAEEYETAVMALMTFREILVKTRGFGCFSDPPKEADLVRSGMRFVLRAVPNEYGRAMLAPDGLFHRVLPNTWEEHCRAARETSSQSRARFTLEEHAEWACDAHGGAHEICHVYAPLSVLLFTEPKAKLFPPCGVIGFGPYPHGGRPRADLQRKVLAGGEPTNVRAMDGTYSGFRYPCDIESVGFGFMSRETLRLDEDDVVRFRLQINIPTGYAVGDMTKDVAGPRANGQRQGCFKHVSRDERRISAFLEDGLGKMKMEGIVYETEHGFPRLVLRGRYDGNFYPGALVTFYGSISPTCVSGFCLRDDGALGVSDVFTFWPV</sequence>
<dbReference type="KEGG" id="ota:OT_ostta18g01830"/>
<organism evidence="1 2">
    <name type="scientific">Ostreococcus tauri</name>
    <name type="common">Marine green alga</name>
    <dbReference type="NCBI Taxonomy" id="70448"/>
    <lineage>
        <taxon>Eukaryota</taxon>
        <taxon>Viridiplantae</taxon>
        <taxon>Chlorophyta</taxon>
        <taxon>Mamiellophyceae</taxon>
        <taxon>Mamiellales</taxon>
        <taxon>Bathycoccaceae</taxon>
        <taxon>Ostreococcus</taxon>
    </lineage>
</organism>
<accession>A0A096P988</accession>
<dbReference type="GeneID" id="9838372"/>
<reference evidence="1 2" key="2">
    <citation type="journal article" date="2014" name="BMC Genomics">
        <title>An improved genome of the model marine alga Ostreococcus tauri unfolds by assessing Illumina de novo assemblies.</title>
        <authorList>
            <person name="Blanc-Mathieu R."/>
            <person name="Verhelst B."/>
            <person name="Derelle E."/>
            <person name="Rombauts S."/>
            <person name="Bouget F.Y."/>
            <person name="Carre I."/>
            <person name="Chateau A."/>
            <person name="Eyre-Walker A."/>
            <person name="Grimsley N."/>
            <person name="Moreau H."/>
            <person name="Piegu B."/>
            <person name="Rivals E."/>
            <person name="Schackwitz W."/>
            <person name="Van de Peer Y."/>
            <person name="Piganeau G."/>
        </authorList>
    </citation>
    <scope>NUCLEOTIDE SEQUENCE [LARGE SCALE GENOMIC DNA]</scope>
    <source>
        <strain evidence="2">OTTH 0595 / CCAP 157/2 / RCC745</strain>
    </source>
</reference>
<evidence type="ECO:0000313" key="1">
    <source>
        <dbReference type="EMBL" id="CEG00793.1"/>
    </source>
</evidence>
<reference evidence="2" key="1">
    <citation type="journal article" date="2006" name="Proc. Natl. Acad. Sci. U.S.A.">
        <title>Genome analysis of the smallest free-living eukaryote Ostreococcus tauri unveils many unique features.</title>
        <authorList>
            <person name="Derelle E."/>
            <person name="Ferraz C."/>
            <person name="Rombauts S."/>
            <person name="Rouze P."/>
            <person name="Worden A.Z."/>
            <person name="Robbens S."/>
            <person name="Partensky F."/>
            <person name="Degroeve S."/>
            <person name="Echeynie S."/>
            <person name="Cooke R."/>
            <person name="Saeys Y."/>
            <person name="Wuyts J."/>
            <person name="Jabbari K."/>
            <person name="Bowler C."/>
            <person name="Panaud O."/>
            <person name="Piegu B."/>
            <person name="Ball S.G."/>
            <person name="Ral J.-P."/>
            <person name="Bouget F.-Y."/>
            <person name="Piganeau G."/>
            <person name="De Baets B."/>
            <person name="Picard A."/>
            <person name="Delseny M."/>
            <person name="Demaille J."/>
            <person name="Van de Peer Y."/>
            <person name="Moreau H."/>
        </authorList>
    </citation>
    <scope>NUCLEOTIDE SEQUENCE [LARGE SCALE GENOMIC DNA]</scope>
    <source>
        <strain evidence="2">OTTH 0595 / CCAP 157/2 / RCC745</strain>
    </source>
</reference>
<dbReference type="Proteomes" id="UP000009170">
    <property type="component" value="Unassembled WGS sequence"/>
</dbReference>
<proteinExistence type="predicted"/>
<gene>
    <name evidence="1" type="ORF">OT_ostta18g01830</name>
</gene>
<comment type="caution">
    <text evidence="1">The sequence shown here is derived from an EMBL/GenBank/DDBJ whole genome shotgun (WGS) entry which is preliminary data.</text>
</comment>
<name>A0A096P988_OSTTA</name>
<dbReference type="AlphaFoldDB" id="A0A096P988"/>
<protein>
    <submittedName>
        <fullName evidence="1">Unnamed product</fullName>
    </submittedName>
</protein>